<reference evidence="1 2" key="1">
    <citation type="journal article" date="2005" name="Environ. Microbiol.">
        <title>Genetic and functional properties of uncultivated thermophilic crenarchaeotes from a subsurface gold mine as revealed by analysis of genome fragments.</title>
        <authorList>
            <person name="Nunoura T."/>
            <person name="Hirayama H."/>
            <person name="Takami H."/>
            <person name="Oida H."/>
            <person name="Nishi S."/>
            <person name="Shimamura S."/>
            <person name="Suzuki Y."/>
            <person name="Inagaki F."/>
            <person name="Takai K."/>
            <person name="Nealson K.H."/>
            <person name="Horikoshi K."/>
        </authorList>
    </citation>
    <scope>NUCLEOTIDE SEQUENCE [LARGE SCALE GENOMIC DNA]</scope>
</reference>
<gene>
    <name evidence="1" type="ORF">HGMM_F29E04C11</name>
</gene>
<evidence type="ECO:0000313" key="2">
    <source>
        <dbReference type="Proteomes" id="UP000008120"/>
    </source>
</evidence>
<organism evidence="1 2">
    <name type="scientific">Caldiarchaeum subterraneum</name>
    <dbReference type="NCBI Taxonomy" id="311458"/>
    <lineage>
        <taxon>Archaea</taxon>
        <taxon>Nitrososphaerota</taxon>
        <taxon>Candidatus Caldarchaeales</taxon>
        <taxon>Candidatus Caldarchaeaceae</taxon>
        <taxon>Candidatus Caldarchaeum</taxon>
    </lineage>
</organism>
<proteinExistence type="predicted"/>
<sequence length="52" mass="5555">MLRVFLGCSRHGALIPGAEVAHWAFVQGWPAACVPEGRGRTLPIGREVGEVV</sequence>
<dbReference type="EMBL" id="AP011723">
    <property type="protein sequence ID" value="BAJ46805.1"/>
    <property type="molecule type" value="Genomic_DNA"/>
</dbReference>
<protein>
    <submittedName>
        <fullName evidence="1">Uncharacterized protein</fullName>
    </submittedName>
</protein>
<name>E6N399_CALS0</name>
<reference evidence="1 2" key="2">
    <citation type="journal article" date="2011" name="Nucleic Acids Res.">
        <title>Insights into the evolution of Archaea and eukaryotic protein modifier systems revealed by the genome of a novel archaeal group.</title>
        <authorList>
            <person name="Nunoura T."/>
            <person name="Takaki Y."/>
            <person name="Kakuta J."/>
            <person name="Nishi S."/>
            <person name="Sugahara J."/>
            <person name="Kazama H."/>
            <person name="Chee G."/>
            <person name="Hattori M."/>
            <person name="Kanai A."/>
            <person name="Atomi H."/>
            <person name="Takai K."/>
            <person name="Takami H."/>
        </authorList>
    </citation>
    <scope>NUCLEOTIDE SEQUENCE [LARGE SCALE GENOMIC DNA]</scope>
</reference>
<dbReference type="Proteomes" id="UP000008120">
    <property type="component" value="Chromosome"/>
</dbReference>
<dbReference type="AlphaFoldDB" id="E6N399"/>
<evidence type="ECO:0000313" key="1">
    <source>
        <dbReference type="EMBL" id="BAJ46805.1"/>
    </source>
</evidence>
<accession>E6N399</accession>